<reference evidence="1 2" key="1">
    <citation type="submission" date="2013-04" db="EMBL/GenBank/DDBJ databases">
        <title>Draft genome of the heavy metal tolerant bacterium Lysinibacillus sphaericus strain OT4b.31.</title>
        <authorList>
            <person name="Pena-Montenegro T.D."/>
            <person name="Dussan J."/>
        </authorList>
    </citation>
    <scope>NUCLEOTIDE SEQUENCE [LARGE SCALE GENOMIC DNA]</scope>
    <source>
        <strain evidence="1 2">OT4b.31</strain>
    </source>
</reference>
<dbReference type="AlphaFoldDB" id="R7ZCB4"/>
<evidence type="ECO:0000313" key="2">
    <source>
        <dbReference type="Proteomes" id="UP000013911"/>
    </source>
</evidence>
<dbReference type="eggNOG" id="ENOG5030C7E">
    <property type="taxonomic scope" value="Bacteria"/>
</dbReference>
<organism evidence="1 2">
    <name type="scientific">Lysinibacillus sphaericus OT4b.31</name>
    <dbReference type="NCBI Taxonomy" id="1285586"/>
    <lineage>
        <taxon>Bacteria</taxon>
        <taxon>Bacillati</taxon>
        <taxon>Bacillota</taxon>
        <taxon>Bacilli</taxon>
        <taxon>Bacillales</taxon>
        <taxon>Bacillaceae</taxon>
        <taxon>Lysinibacillus</taxon>
    </lineage>
</organism>
<gene>
    <name evidence="1" type="ORF">H131_14968</name>
</gene>
<protein>
    <submittedName>
        <fullName evidence="1">Uncharacterized protein</fullName>
    </submittedName>
</protein>
<dbReference type="HOGENOM" id="CLU_2494168_0_0_9"/>
<dbReference type="EMBL" id="AQPX01000021">
    <property type="protein sequence ID" value="EON71795.1"/>
    <property type="molecule type" value="Genomic_DNA"/>
</dbReference>
<name>R7ZCB4_LYSSH</name>
<dbReference type="Proteomes" id="UP000013911">
    <property type="component" value="Unassembled WGS sequence"/>
</dbReference>
<sequence length="86" mass="9942">MIRMYEPCEQVSMYICNTPLVINICDNKTLTGKEAVVKGGSKWRRDNEQTHGLSTVHLLNLSGKVNEEILWLEIDEQALEKHFLRI</sequence>
<comment type="caution">
    <text evidence="1">The sequence shown here is derived from an EMBL/GenBank/DDBJ whole genome shotgun (WGS) entry which is preliminary data.</text>
</comment>
<evidence type="ECO:0000313" key="1">
    <source>
        <dbReference type="EMBL" id="EON71795.1"/>
    </source>
</evidence>
<accession>R7ZCB4</accession>
<dbReference type="RefSeq" id="WP_010859928.1">
    <property type="nucleotide sequence ID" value="NZ_KB933398.1"/>
</dbReference>
<dbReference type="PATRIC" id="fig|1285586.5.peg.3062"/>
<proteinExistence type="predicted"/>